<name>A0AAV4F357_9GAST</name>
<protein>
    <submittedName>
        <fullName evidence="2">Uncharacterized protein</fullName>
    </submittedName>
</protein>
<comment type="caution">
    <text evidence="2">The sequence shown here is derived from an EMBL/GenBank/DDBJ whole genome shotgun (WGS) entry which is preliminary data.</text>
</comment>
<keyword evidence="3" id="KW-1185">Reference proteome</keyword>
<accession>A0AAV4F357</accession>
<reference evidence="2 3" key="1">
    <citation type="journal article" date="2021" name="Elife">
        <title>Chloroplast acquisition without the gene transfer in kleptoplastic sea slugs, Plakobranchus ocellatus.</title>
        <authorList>
            <person name="Maeda T."/>
            <person name="Takahashi S."/>
            <person name="Yoshida T."/>
            <person name="Shimamura S."/>
            <person name="Takaki Y."/>
            <person name="Nagai Y."/>
            <person name="Toyoda A."/>
            <person name="Suzuki Y."/>
            <person name="Arimoto A."/>
            <person name="Ishii H."/>
            <person name="Satoh N."/>
            <person name="Nishiyama T."/>
            <person name="Hasebe M."/>
            <person name="Maruyama T."/>
            <person name="Minagawa J."/>
            <person name="Obokata J."/>
            <person name="Shigenobu S."/>
        </authorList>
    </citation>
    <scope>NUCLEOTIDE SEQUENCE [LARGE SCALE GENOMIC DNA]</scope>
</reference>
<evidence type="ECO:0000313" key="2">
    <source>
        <dbReference type="EMBL" id="GFR67667.1"/>
    </source>
</evidence>
<gene>
    <name evidence="2" type="ORF">ElyMa_002005100</name>
</gene>
<keyword evidence="1" id="KW-0732">Signal</keyword>
<dbReference type="Proteomes" id="UP000762676">
    <property type="component" value="Unassembled WGS sequence"/>
</dbReference>
<feature type="signal peptide" evidence="1">
    <location>
        <begin position="1"/>
        <end position="32"/>
    </location>
</feature>
<feature type="chain" id="PRO_5043394161" evidence="1">
    <location>
        <begin position="33"/>
        <end position="166"/>
    </location>
</feature>
<sequence>MDTRHQKLPNWRRLSFVVLSILFSVAVLSAKASPRNRVKNLKSELQMRIREKQVLEDIKRRVKQTNNAKILAAASKVLRSQHELPKHVTSFAKQISQSEENHALMSSPSIIEETIPQRGSTSGLRSSPIFMIEALSANCKSCKLPRSSHNEVKCVNLNDAIFLSNS</sequence>
<evidence type="ECO:0000256" key="1">
    <source>
        <dbReference type="SAM" id="SignalP"/>
    </source>
</evidence>
<proteinExistence type="predicted"/>
<organism evidence="2 3">
    <name type="scientific">Elysia marginata</name>
    <dbReference type="NCBI Taxonomy" id="1093978"/>
    <lineage>
        <taxon>Eukaryota</taxon>
        <taxon>Metazoa</taxon>
        <taxon>Spiralia</taxon>
        <taxon>Lophotrochozoa</taxon>
        <taxon>Mollusca</taxon>
        <taxon>Gastropoda</taxon>
        <taxon>Heterobranchia</taxon>
        <taxon>Euthyneura</taxon>
        <taxon>Panpulmonata</taxon>
        <taxon>Sacoglossa</taxon>
        <taxon>Placobranchoidea</taxon>
        <taxon>Plakobranchidae</taxon>
        <taxon>Elysia</taxon>
    </lineage>
</organism>
<evidence type="ECO:0000313" key="3">
    <source>
        <dbReference type="Proteomes" id="UP000762676"/>
    </source>
</evidence>
<dbReference type="EMBL" id="BMAT01004067">
    <property type="protein sequence ID" value="GFR67667.1"/>
    <property type="molecule type" value="Genomic_DNA"/>
</dbReference>
<dbReference type="AlphaFoldDB" id="A0AAV4F357"/>